<dbReference type="InterPro" id="IPR015405">
    <property type="entry name" value="NDUFS1-like_C"/>
</dbReference>
<proteinExistence type="inferred from homology"/>
<dbReference type="SUPFAM" id="SSF54862">
    <property type="entry name" value="4Fe-4S ferredoxins"/>
    <property type="match status" value="1"/>
</dbReference>
<dbReference type="InterPro" id="IPR006963">
    <property type="entry name" value="Mopterin_OxRdtase_4Fe-4S_dom"/>
</dbReference>
<keyword evidence="10" id="KW-0874">Quinone</keyword>
<dbReference type="Pfam" id="PF00384">
    <property type="entry name" value="Molybdopterin"/>
    <property type="match status" value="1"/>
</dbReference>
<keyword evidence="6 10" id="KW-0408">Iron</keyword>
<dbReference type="InterPro" id="IPR001041">
    <property type="entry name" value="2Fe-2S_ferredoxin-type"/>
</dbReference>
<dbReference type="Gene3D" id="3.40.50.740">
    <property type="match status" value="1"/>
</dbReference>
<keyword evidence="4 10" id="KW-0479">Metal-binding</keyword>
<keyword evidence="7 10" id="KW-0411">Iron-sulfur</keyword>
<evidence type="ECO:0000256" key="9">
    <source>
        <dbReference type="ARBA" id="ARBA00047712"/>
    </source>
</evidence>
<evidence type="ECO:0000259" key="12">
    <source>
        <dbReference type="PROSITE" id="PS51669"/>
    </source>
</evidence>
<dbReference type="PANTHER" id="PTHR43105">
    <property type="entry name" value="RESPIRATORY NITRATE REDUCTASE"/>
    <property type="match status" value="1"/>
</dbReference>
<accession>A0A1H5S4Q3</accession>
<feature type="domain" description="4Fe-4S His(Cys)3-ligated-type" evidence="13">
    <location>
        <begin position="90"/>
        <end position="129"/>
    </location>
</feature>
<dbReference type="Pfam" id="PF10588">
    <property type="entry name" value="NADH-G_4Fe-4S_3"/>
    <property type="match status" value="1"/>
</dbReference>
<evidence type="ECO:0000313" key="15">
    <source>
        <dbReference type="Proteomes" id="UP000236742"/>
    </source>
</evidence>
<sequence>MTDLRKIVIDGKEIEVDGAMTLIQACEEAGIEVPRFCYHERLSIAGNCRMCLVEVVGGPPKPAASCAMQVRDLRPGPEGQPPEVRTNSPMVKKAREGVMEFILINHPLDCPICDQGGECDLQDQAMAYGHSFSRYREPKRAVDDLNLGPLVSTQMTRCISCTRCVRFTTEVAGVYDMGQTGRGEDAEITTYLGKTIDSNLQGNIIDLCPVGALTSKPYAFTARPWELTKTETIDVMDAQGANIRVDTKGREVKRILPRNHDDVNEEWLSDKSRFVWDGLRRQRLDTPYVREDGKLRPASWPEALARAAEAMKGASKVAGLIGDLVPVEAAFSLKQLVEGLGGAVECRVDGAVLPAGNRSAYVGNAAIADIDAARAIYLIGTDPRDEMPVLNARIRKAWLKGAQVVLVGPEGLDLTYDYARAGSGREALNALVADAKPTEGALVLVGQGAISEGDGIAVLGQAMALTEKLGGKMLVLHTAAARVGAMDVGAVTEGGLEKATEGADVIYNLGADEIEIAPGAFVIYQGSHGDRGAHRADVILPGAAYTEENGLFVNTEGRPQLAMRANFPPGEAKENWAILRALSAELDATLPWDSLAQLRQALVEAVPHLAAIDTVPDNGWEPLETKPLKSGDFRLAVSDFYLTNPIARASVLMAELSALARDRKAQKIAAE</sequence>
<dbReference type="GO" id="GO:0046872">
    <property type="term" value="F:metal ion binding"/>
    <property type="evidence" value="ECO:0007669"/>
    <property type="project" value="UniProtKB-UniRule"/>
</dbReference>
<dbReference type="EMBL" id="FNVD01000001">
    <property type="protein sequence ID" value="SEF45440.1"/>
    <property type="molecule type" value="Genomic_DNA"/>
</dbReference>
<dbReference type="NCBIfam" id="TIGR01973">
    <property type="entry name" value="NuoG"/>
    <property type="match status" value="1"/>
</dbReference>
<evidence type="ECO:0000256" key="4">
    <source>
        <dbReference type="ARBA" id="ARBA00022723"/>
    </source>
</evidence>
<dbReference type="GO" id="GO:0016020">
    <property type="term" value="C:membrane"/>
    <property type="evidence" value="ECO:0007669"/>
    <property type="project" value="InterPro"/>
</dbReference>
<comment type="cofactor">
    <cofactor evidence="10">
        <name>[2Fe-2S] cluster</name>
        <dbReference type="ChEBI" id="CHEBI:190135"/>
    </cofactor>
    <text evidence="10">Binds 1 [2Fe-2S] cluster per subunit.</text>
</comment>
<dbReference type="Pfam" id="PF13510">
    <property type="entry name" value="Fer2_4"/>
    <property type="match status" value="1"/>
</dbReference>
<dbReference type="GO" id="GO:0008137">
    <property type="term" value="F:NADH dehydrogenase (ubiquinone) activity"/>
    <property type="evidence" value="ECO:0007669"/>
    <property type="project" value="UniProtKB-UniRule"/>
</dbReference>
<dbReference type="CDD" id="cd00207">
    <property type="entry name" value="fer2"/>
    <property type="match status" value="1"/>
</dbReference>
<dbReference type="Pfam" id="PF09326">
    <property type="entry name" value="NADH_dhqG_C"/>
    <property type="match status" value="1"/>
</dbReference>
<reference evidence="14 15" key="1">
    <citation type="submission" date="2016-10" db="EMBL/GenBank/DDBJ databases">
        <authorList>
            <person name="de Groot N.N."/>
        </authorList>
    </citation>
    <scope>NUCLEOTIDE SEQUENCE [LARGE SCALE GENOMIC DNA]</scope>
    <source>
        <strain evidence="14 15">DSM 23413</strain>
    </source>
</reference>
<organism evidence="14 15">
    <name type="scientific">Jhaorihella thermophila</name>
    <dbReference type="NCBI Taxonomy" id="488547"/>
    <lineage>
        <taxon>Bacteria</taxon>
        <taxon>Pseudomonadati</taxon>
        <taxon>Pseudomonadota</taxon>
        <taxon>Alphaproteobacteria</taxon>
        <taxon>Rhodobacterales</taxon>
        <taxon>Paracoccaceae</taxon>
        <taxon>Jhaorihella</taxon>
    </lineage>
</organism>
<dbReference type="PROSITE" id="PS51839">
    <property type="entry name" value="4FE4S_HC3"/>
    <property type="match status" value="1"/>
</dbReference>
<evidence type="ECO:0000256" key="5">
    <source>
        <dbReference type="ARBA" id="ARBA00022967"/>
    </source>
</evidence>
<evidence type="ECO:0000259" key="13">
    <source>
        <dbReference type="PROSITE" id="PS51839"/>
    </source>
</evidence>
<name>A0A1H5S4Q3_9RHOB</name>
<dbReference type="FunFam" id="3.40.50.740:FF:000030">
    <property type="entry name" value="NADH-quinone oxidoreductase"/>
    <property type="match status" value="1"/>
</dbReference>
<dbReference type="Proteomes" id="UP000236742">
    <property type="component" value="Unassembled WGS sequence"/>
</dbReference>
<dbReference type="AlphaFoldDB" id="A0A1H5S4Q3"/>
<dbReference type="FunFam" id="3.30.70.20:FF:000002">
    <property type="entry name" value="NADH-ubiquinone oxidoreductase 75 kDa subunit"/>
    <property type="match status" value="1"/>
</dbReference>
<comment type="cofactor">
    <cofactor evidence="1 10">
        <name>[4Fe-4S] cluster</name>
        <dbReference type="ChEBI" id="CHEBI:49883"/>
    </cofactor>
</comment>
<dbReference type="SMART" id="SM00929">
    <property type="entry name" value="NADH-G_4Fe-4S_3"/>
    <property type="match status" value="1"/>
</dbReference>
<keyword evidence="5 10" id="KW-1278">Translocase</keyword>
<dbReference type="OrthoDB" id="9816402at2"/>
<dbReference type="SUPFAM" id="SSF54292">
    <property type="entry name" value="2Fe-2S ferredoxin-like"/>
    <property type="match status" value="1"/>
</dbReference>
<dbReference type="Gene3D" id="3.30.200.210">
    <property type="match status" value="1"/>
</dbReference>
<dbReference type="GO" id="GO:0051539">
    <property type="term" value="F:4 iron, 4 sulfur cluster binding"/>
    <property type="evidence" value="ECO:0007669"/>
    <property type="project" value="UniProtKB-KW"/>
</dbReference>
<keyword evidence="15" id="KW-1185">Reference proteome</keyword>
<dbReference type="Gene3D" id="3.10.20.740">
    <property type="match status" value="1"/>
</dbReference>
<dbReference type="GO" id="GO:0048038">
    <property type="term" value="F:quinone binding"/>
    <property type="evidence" value="ECO:0007669"/>
    <property type="project" value="UniProtKB-UniRule"/>
</dbReference>
<evidence type="ECO:0000256" key="2">
    <source>
        <dbReference type="ARBA" id="ARBA00005404"/>
    </source>
</evidence>
<dbReference type="Pfam" id="PF22117">
    <property type="entry name" value="Fer4_Nqo3"/>
    <property type="match status" value="1"/>
</dbReference>
<protein>
    <recommendedName>
        <fullName evidence="10">NADH-quinone oxidoreductase</fullName>
        <ecNumber evidence="10">7.1.1.-</ecNumber>
    </recommendedName>
</protein>
<feature type="domain" description="2Fe-2S ferredoxin-type" evidence="11">
    <location>
        <begin position="5"/>
        <end position="90"/>
    </location>
</feature>
<dbReference type="GO" id="GO:0042773">
    <property type="term" value="P:ATP synthesis coupled electron transport"/>
    <property type="evidence" value="ECO:0007669"/>
    <property type="project" value="InterPro"/>
</dbReference>
<dbReference type="InterPro" id="IPR006656">
    <property type="entry name" value="Mopterin_OxRdtase"/>
</dbReference>
<keyword evidence="3 10" id="KW-0004">4Fe-4S</keyword>
<evidence type="ECO:0000313" key="14">
    <source>
        <dbReference type="EMBL" id="SEF45440.1"/>
    </source>
</evidence>
<gene>
    <name evidence="14" type="ORF">SAMN05421751_101335</name>
</gene>
<dbReference type="GO" id="GO:0051537">
    <property type="term" value="F:2 iron, 2 sulfur cluster binding"/>
    <property type="evidence" value="ECO:0007669"/>
    <property type="project" value="UniProtKB-UniRule"/>
</dbReference>
<evidence type="ECO:0000259" key="11">
    <source>
        <dbReference type="PROSITE" id="PS51085"/>
    </source>
</evidence>
<dbReference type="InterPro" id="IPR010228">
    <property type="entry name" value="NADH_UbQ_OxRdtase_Gsu"/>
</dbReference>
<evidence type="ECO:0000256" key="7">
    <source>
        <dbReference type="ARBA" id="ARBA00023014"/>
    </source>
</evidence>
<dbReference type="PANTHER" id="PTHR43105:SF13">
    <property type="entry name" value="NADH-UBIQUINONE OXIDOREDUCTASE 75 KDA SUBUNIT, MITOCHONDRIAL"/>
    <property type="match status" value="1"/>
</dbReference>
<comment type="similarity">
    <text evidence="2 10">Belongs to the complex I 75 kDa subunit family.</text>
</comment>
<dbReference type="FunFam" id="3.10.20.740:FF:000001">
    <property type="entry name" value="NADH-quinone oxidoreductase subunit G"/>
    <property type="match status" value="1"/>
</dbReference>
<dbReference type="InterPro" id="IPR019574">
    <property type="entry name" value="NADH_UbQ_OxRdtase_Gsu_4Fe4S-bd"/>
</dbReference>
<dbReference type="PROSITE" id="PS00642">
    <property type="entry name" value="COMPLEX1_75K_2"/>
    <property type="match status" value="1"/>
</dbReference>
<evidence type="ECO:0000256" key="8">
    <source>
        <dbReference type="ARBA" id="ARBA00023027"/>
    </source>
</evidence>
<feature type="domain" description="4Fe-4S Mo/W bis-MGD-type" evidence="12">
    <location>
        <begin position="227"/>
        <end position="283"/>
    </location>
</feature>
<dbReference type="EC" id="7.1.1.-" evidence="10"/>
<dbReference type="InterPro" id="IPR000283">
    <property type="entry name" value="NADH_UbQ_OxRdtase_75kDa_su_CS"/>
</dbReference>
<dbReference type="InterPro" id="IPR054351">
    <property type="entry name" value="NADH_UbQ_OxRdtase_ferredoxin"/>
</dbReference>
<comment type="catalytic activity">
    <reaction evidence="9 10">
        <text>a quinone + NADH + 5 H(+)(in) = a quinol + NAD(+) + 4 H(+)(out)</text>
        <dbReference type="Rhea" id="RHEA:57888"/>
        <dbReference type="ChEBI" id="CHEBI:15378"/>
        <dbReference type="ChEBI" id="CHEBI:24646"/>
        <dbReference type="ChEBI" id="CHEBI:57540"/>
        <dbReference type="ChEBI" id="CHEBI:57945"/>
        <dbReference type="ChEBI" id="CHEBI:132124"/>
    </reaction>
</comment>
<evidence type="ECO:0000256" key="1">
    <source>
        <dbReference type="ARBA" id="ARBA00001966"/>
    </source>
</evidence>
<dbReference type="PROSITE" id="PS00641">
    <property type="entry name" value="COMPLEX1_75K_1"/>
    <property type="match status" value="1"/>
</dbReference>
<dbReference type="RefSeq" id="WP_104006361.1">
    <property type="nucleotide sequence ID" value="NZ_FNVD01000001.1"/>
</dbReference>
<evidence type="ECO:0000256" key="3">
    <source>
        <dbReference type="ARBA" id="ARBA00022485"/>
    </source>
</evidence>
<dbReference type="FunFam" id="3.30.200.210:FF:000002">
    <property type="entry name" value="NADH-ubiquinone oxidoreductase 75 kDa subunit"/>
    <property type="match status" value="1"/>
</dbReference>
<evidence type="ECO:0000256" key="10">
    <source>
        <dbReference type="RuleBase" id="RU003525"/>
    </source>
</evidence>
<dbReference type="InterPro" id="IPR050123">
    <property type="entry name" value="Prok_molybdopt-oxidoreductase"/>
</dbReference>
<comment type="function">
    <text evidence="10">NDH-1 shuttles electrons from NADH, via FMN and iron-sulfur (Fe-S) centers, to quinones in the respiratory chain. Couples the redox reaction to proton translocation (for every two electrons transferred, four hydrogen ions are translocated across the cytoplasmic membrane), and thus conserves the redox energy in a proton gradient.</text>
</comment>
<dbReference type="GO" id="GO:0016651">
    <property type="term" value="F:oxidoreductase activity, acting on NAD(P)H"/>
    <property type="evidence" value="ECO:0007669"/>
    <property type="project" value="InterPro"/>
</dbReference>
<dbReference type="PROSITE" id="PS51669">
    <property type="entry name" value="4FE4S_MOW_BIS_MGD"/>
    <property type="match status" value="1"/>
</dbReference>
<dbReference type="PROSITE" id="PS51085">
    <property type="entry name" value="2FE2S_FER_2"/>
    <property type="match status" value="1"/>
</dbReference>
<evidence type="ECO:0000256" key="6">
    <source>
        <dbReference type="ARBA" id="ARBA00023004"/>
    </source>
</evidence>
<dbReference type="Gene3D" id="3.30.70.20">
    <property type="match status" value="1"/>
</dbReference>
<keyword evidence="8 10" id="KW-0520">NAD</keyword>
<dbReference type="Pfam" id="PF22151">
    <property type="entry name" value="Fer4_NDSU1"/>
    <property type="match status" value="1"/>
</dbReference>
<keyword evidence="10" id="KW-0001">2Fe-2S</keyword>
<dbReference type="InterPro" id="IPR036010">
    <property type="entry name" value="2Fe-2S_ferredoxin-like_sf"/>
</dbReference>
<dbReference type="PROSITE" id="PS00643">
    <property type="entry name" value="COMPLEX1_75K_3"/>
    <property type="match status" value="1"/>
</dbReference>
<dbReference type="SUPFAM" id="SSF53706">
    <property type="entry name" value="Formate dehydrogenase/DMSO reductase, domains 1-3"/>
    <property type="match status" value="1"/>
</dbReference>